<protein>
    <submittedName>
        <fullName evidence="2">Uncharacterized protein</fullName>
    </submittedName>
</protein>
<keyword evidence="3" id="KW-1185">Reference proteome</keyword>
<feature type="compositionally biased region" description="Polar residues" evidence="1">
    <location>
        <begin position="32"/>
        <end position="41"/>
    </location>
</feature>
<comment type="caution">
    <text evidence="2">The sequence shown here is derived from an EMBL/GenBank/DDBJ whole genome shotgun (WGS) entry which is preliminary data.</text>
</comment>
<dbReference type="AlphaFoldDB" id="A0A8S0RNI7"/>
<evidence type="ECO:0000256" key="1">
    <source>
        <dbReference type="SAM" id="MobiDB-lite"/>
    </source>
</evidence>
<evidence type="ECO:0000313" key="2">
    <source>
        <dbReference type="EMBL" id="CAA2980586.1"/>
    </source>
</evidence>
<dbReference type="Gramene" id="OE9A015541T1">
    <property type="protein sequence ID" value="OE9A015541C1"/>
    <property type="gene ID" value="OE9A015541"/>
</dbReference>
<gene>
    <name evidence="2" type="ORF">OLEA9_A015541</name>
</gene>
<reference evidence="2 3" key="1">
    <citation type="submission" date="2019-12" db="EMBL/GenBank/DDBJ databases">
        <authorList>
            <person name="Alioto T."/>
            <person name="Alioto T."/>
            <person name="Gomez Garrido J."/>
        </authorList>
    </citation>
    <scope>NUCLEOTIDE SEQUENCE [LARGE SCALE GENOMIC DNA]</scope>
</reference>
<dbReference type="PANTHER" id="PTHR31722">
    <property type="entry name" value="OS06G0675200 PROTEIN"/>
    <property type="match status" value="1"/>
</dbReference>
<feature type="compositionally biased region" description="Polar residues" evidence="1">
    <location>
        <begin position="1"/>
        <end position="25"/>
    </location>
</feature>
<name>A0A8S0RNI7_OLEEU</name>
<dbReference type="OrthoDB" id="689767at2759"/>
<dbReference type="Proteomes" id="UP000594638">
    <property type="component" value="Unassembled WGS sequence"/>
</dbReference>
<dbReference type="PANTHER" id="PTHR31722:SF0">
    <property type="entry name" value="OS06G0675200 PROTEIN"/>
    <property type="match status" value="1"/>
</dbReference>
<evidence type="ECO:0000313" key="3">
    <source>
        <dbReference type="Proteomes" id="UP000594638"/>
    </source>
</evidence>
<feature type="non-terminal residue" evidence="2">
    <location>
        <position position="118"/>
    </location>
</feature>
<organism evidence="2 3">
    <name type="scientific">Olea europaea subsp. europaea</name>
    <dbReference type="NCBI Taxonomy" id="158383"/>
    <lineage>
        <taxon>Eukaryota</taxon>
        <taxon>Viridiplantae</taxon>
        <taxon>Streptophyta</taxon>
        <taxon>Embryophyta</taxon>
        <taxon>Tracheophyta</taxon>
        <taxon>Spermatophyta</taxon>
        <taxon>Magnoliopsida</taxon>
        <taxon>eudicotyledons</taxon>
        <taxon>Gunneridae</taxon>
        <taxon>Pentapetalae</taxon>
        <taxon>asterids</taxon>
        <taxon>lamiids</taxon>
        <taxon>Lamiales</taxon>
        <taxon>Oleaceae</taxon>
        <taxon>Oleeae</taxon>
        <taxon>Olea</taxon>
    </lineage>
</organism>
<feature type="region of interest" description="Disordered" evidence="1">
    <location>
        <begin position="1"/>
        <end position="53"/>
    </location>
</feature>
<accession>A0A8S0RNI7</accession>
<feature type="compositionally biased region" description="Low complexity" evidence="1">
    <location>
        <begin position="95"/>
        <end position="108"/>
    </location>
</feature>
<sequence>MQRASESTTQVCGVSDNSPRMNSSGKVVFNNLERSSSSPGSFNDGPKYKHRGMERSYSTTIRVTPVLNVSVCSLRRSSKAGVFGLFSSQQKKESSSASNNNGGFDFGSEWIGERLKEM</sequence>
<feature type="region of interest" description="Disordered" evidence="1">
    <location>
        <begin position="89"/>
        <end position="108"/>
    </location>
</feature>
<proteinExistence type="predicted"/>
<dbReference type="EMBL" id="CACTIH010003650">
    <property type="protein sequence ID" value="CAA2980586.1"/>
    <property type="molecule type" value="Genomic_DNA"/>
</dbReference>